<dbReference type="EMBL" id="BPRE01000009">
    <property type="protein sequence ID" value="GJE76629.1"/>
    <property type="molecule type" value="Genomic_DNA"/>
</dbReference>
<evidence type="ECO:0000313" key="2">
    <source>
        <dbReference type="EMBL" id="GJE76629.1"/>
    </source>
</evidence>
<proteinExistence type="predicted"/>
<dbReference type="SUPFAM" id="SSF53300">
    <property type="entry name" value="vWA-like"/>
    <property type="match status" value="1"/>
</dbReference>
<keyword evidence="3" id="KW-1185">Reference proteome</keyword>
<name>A0ABQ4UZ47_9HYPH</name>
<sequence>MGRNQLLQSAVAQMLNFKRIARFTQDDRGSIPILLAVMMLPMAGVVGGAVDYGHAVAERTRINTAMDGAVLVAAKAAQDADSAGKSDAEVRSAAEKAGADYFSAMKNLPTGTVGKIEVKLTDRVASIGATYTSSMPTTMLGVLGFKSLPISGNASASVNLSPLVDIYLLIDVSGSMAIGATSDDIAKLQKRFGCAFACHDNEPVTDTVTTGTGRNQKTTKVTYADSFDWAQKNNVTLRINEINKGITDFVNDLMQQTAASKRLRISVHSFSNDLTQIVPLTSVLSNALTSLPKSPNSSSEYEGATHFSDVMPAFAKVIGTPGDGSSSPRKLVIIATDGVQDPNRTWTWNTPLRAEVRPFAPSDCRKLDPNVSIGVLYAPYIDLSPDWGYLATLGQPSQIGGKGTRFDDIVPQLKACASAPTMYVNAATTASVGDAFKAIYNSYKVVRLSK</sequence>
<organism evidence="2 3">
    <name type="scientific">Methylorubrum suomiense</name>
    <dbReference type="NCBI Taxonomy" id="144191"/>
    <lineage>
        <taxon>Bacteria</taxon>
        <taxon>Pseudomonadati</taxon>
        <taxon>Pseudomonadota</taxon>
        <taxon>Alphaproteobacteria</taxon>
        <taxon>Hyphomicrobiales</taxon>
        <taxon>Methylobacteriaceae</taxon>
        <taxon>Methylorubrum</taxon>
    </lineage>
</organism>
<dbReference type="Gene3D" id="3.40.50.410">
    <property type="entry name" value="von Willebrand factor, type A domain"/>
    <property type="match status" value="1"/>
</dbReference>
<accession>A0ABQ4UZ47</accession>
<gene>
    <name evidence="2" type="ORF">BGCPKDLD_3225</name>
</gene>
<dbReference type="InterPro" id="IPR036465">
    <property type="entry name" value="vWFA_dom_sf"/>
</dbReference>
<reference evidence="2" key="2">
    <citation type="submission" date="2021-08" db="EMBL/GenBank/DDBJ databases">
        <authorList>
            <person name="Tani A."/>
            <person name="Ola A."/>
            <person name="Ogura Y."/>
            <person name="Katsura K."/>
            <person name="Hayashi T."/>
        </authorList>
    </citation>
    <scope>NUCLEOTIDE SEQUENCE</scope>
    <source>
        <strain evidence="2">DSM 14458</strain>
    </source>
</reference>
<dbReference type="Pfam" id="PF13400">
    <property type="entry name" value="Tad"/>
    <property type="match status" value="1"/>
</dbReference>
<evidence type="ECO:0000313" key="3">
    <source>
        <dbReference type="Proteomes" id="UP001055093"/>
    </source>
</evidence>
<feature type="domain" description="Putative Flp pilus-assembly TadG-like N-terminal" evidence="1">
    <location>
        <begin position="29"/>
        <end position="75"/>
    </location>
</feature>
<reference evidence="2" key="1">
    <citation type="journal article" date="2021" name="Front. Microbiol.">
        <title>Comprehensive Comparative Genomics and Phenotyping of Methylobacterium Species.</title>
        <authorList>
            <person name="Alessa O."/>
            <person name="Ogura Y."/>
            <person name="Fujitani Y."/>
            <person name="Takami H."/>
            <person name="Hayashi T."/>
            <person name="Sahin N."/>
            <person name="Tani A."/>
        </authorList>
    </citation>
    <scope>NUCLEOTIDE SEQUENCE</scope>
    <source>
        <strain evidence="2">DSM 14458</strain>
    </source>
</reference>
<evidence type="ECO:0000259" key="1">
    <source>
        <dbReference type="Pfam" id="PF13400"/>
    </source>
</evidence>
<comment type="caution">
    <text evidence="2">The sequence shown here is derived from an EMBL/GenBank/DDBJ whole genome shotgun (WGS) entry which is preliminary data.</text>
</comment>
<dbReference type="Proteomes" id="UP001055093">
    <property type="component" value="Unassembled WGS sequence"/>
</dbReference>
<dbReference type="InterPro" id="IPR028087">
    <property type="entry name" value="Tad_N"/>
</dbReference>
<protein>
    <recommendedName>
        <fullName evidence="1">Putative Flp pilus-assembly TadG-like N-terminal domain-containing protein</fullName>
    </recommendedName>
</protein>